<dbReference type="EMBL" id="CP072110">
    <property type="protein sequence ID" value="QTH63710.1"/>
    <property type="molecule type" value="Genomic_DNA"/>
</dbReference>
<evidence type="ECO:0000313" key="3">
    <source>
        <dbReference type="Proteomes" id="UP000682739"/>
    </source>
</evidence>
<keyword evidence="3" id="KW-1185">Reference proteome</keyword>
<protein>
    <recommendedName>
        <fullName evidence="4">DUF1579 domain-containing protein</fullName>
    </recommendedName>
</protein>
<sequence length="190" mass="21268">MSKKLLANVFLLSTLLGSVCDVTADSKTEIVRKNTAAFAPQLQKFDSYLGGWTATFPAQPGQPPVIDVTLFEKVLNGKALKTTHSINEGVYGGESYIFWNNKTNRLEFHYFTTADFFTTGWLEFVSDNEFVAYEDVTGEGVVSQGITKVKSSSKLLGDKMEVSTSYLKNGEWTKPETRTYQRTTRDVIFN</sequence>
<name>A0A975DAQ0_9GAMM</name>
<evidence type="ECO:0000313" key="2">
    <source>
        <dbReference type="EMBL" id="QTH63710.1"/>
    </source>
</evidence>
<gene>
    <name evidence="2" type="ORF">J1N51_13470</name>
</gene>
<accession>A0A975DAQ0</accession>
<organism evidence="2 3">
    <name type="scientific">Psychrosphaera ytuae</name>
    <dbReference type="NCBI Taxonomy" id="2820710"/>
    <lineage>
        <taxon>Bacteria</taxon>
        <taxon>Pseudomonadati</taxon>
        <taxon>Pseudomonadota</taxon>
        <taxon>Gammaproteobacteria</taxon>
        <taxon>Alteromonadales</taxon>
        <taxon>Pseudoalteromonadaceae</taxon>
        <taxon>Psychrosphaera</taxon>
    </lineage>
</organism>
<reference evidence="2" key="1">
    <citation type="submission" date="2021-03" db="EMBL/GenBank/DDBJ databases">
        <title>Description of Psychrosphaera ytuae sp. nov. isolated from deep sea sediment of South China Sea.</title>
        <authorList>
            <person name="Zhang J."/>
            <person name="Xu X.-D."/>
        </authorList>
    </citation>
    <scope>NUCLEOTIDE SEQUENCE</scope>
    <source>
        <strain evidence="2">MTZ26</strain>
    </source>
</reference>
<evidence type="ECO:0000256" key="1">
    <source>
        <dbReference type="SAM" id="SignalP"/>
    </source>
</evidence>
<dbReference type="AlphaFoldDB" id="A0A975DAQ0"/>
<proteinExistence type="predicted"/>
<dbReference type="KEGG" id="psym:J1N51_13470"/>
<feature type="chain" id="PRO_5037702314" description="DUF1579 domain-containing protein" evidence="1">
    <location>
        <begin position="25"/>
        <end position="190"/>
    </location>
</feature>
<dbReference type="Proteomes" id="UP000682739">
    <property type="component" value="Chromosome"/>
</dbReference>
<feature type="signal peptide" evidence="1">
    <location>
        <begin position="1"/>
        <end position="24"/>
    </location>
</feature>
<keyword evidence="1" id="KW-0732">Signal</keyword>
<evidence type="ECO:0008006" key="4">
    <source>
        <dbReference type="Google" id="ProtNLM"/>
    </source>
</evidence>
<dbReference type="RefSeq" id="WP_208831765.1">
    <property type="nucleotide sequence ID" value="NZ_CP072110.1"/>
</dbReference>